<feature type="transmembrane region" description="Helical" evidence="1">
    <location>
        <begin position="485"/>
        <end position="505"/>
    </location>
</feature>
<evidence type="ECO:0000256" key="1">
    <source>
        <dbReference type="SAM" id="Phobius"/>
    </source>
</evidence>
<organism evidence="2 3">
    <name type="scientific">Virgibacillus xinjiangensis</name>
    <dbReference type="NCBI Taxonomy" id="393090"/>
    <lineage>
        <taxon>Bacteria</taxon>
        <taxon>Bacillati</taxon>
        <taxon>Bacillota</taxon>
        <taxon>Bacilli</taxon>
        <taxon>Bacillales</taxon>
        <taxon>Bacillaceae</taxon>
        <taxon>Virgibacillus</taxon>
    </lineage>
</organism>
<feature type="transmembrane region" description="Helical" evidence="1">
    <location>
        <begin position="366"/>
        <end position="388"/>
    </location>
</feature>
<feature type="transmembrane region" description="Helical" evidence="1">
    <location>
        <begin position="26"/>
        <end position="46"/>
    </location>
</feature>
<gene>
    <name evidence="2" type="ORF">ACFOGI_00945</name>
</gene>
<accession>A0ABV7CR93</accession>
<feature type="transmembrane region" description="Helical" evidence="1">
    <location>
        <begin position="511"/>
        <end position="534"/>
    </location>
</feature>
<feature type="transmembrane region" description="Helical" evidence="1">
    <location>
        <begin position="188"/>
        <end position="205"/>
    </location>
</feature>
<name>A0ABV7CR93_9BACI</name>
<feature type="transmembrane region" description="Helical" evidence="1">
    <location>
        <begin position="409"/>
        <end position="433"/>
    </location>
</feature>
<keyword evidence="3" id="KW-1185">Reference proteome</keyword>
<feature type="transmembrane region" description="Helical" evidence="1">
    <location>
        <begin position="439"/>
        <end position="464"/>
    </location>
</feature>
<dbReference type="RefSeq" id="WP_390267021.1">
    <property type="nucleotide sequence ID" value="NZ_JBHRSA010000003.1"/>
</dbReference>
<feature type="transmembrane region" description="Helical" evidence="1">
    <location>
        <begin position="326"/>
        <end position="346"/>
    </location>
</feature>
<dbReference type="Pfam" id="PF16949">
    <property type="entry name" value="ABC_tran_2"/>
    <property type="match status" value="1"/>
</dbReference>
<keyword evidence="1" id="KW-0812">Transmembrane</keyword>
<evidence type="ECO:0000313" key="2">
    <source>
        <dbReference type="EMBL" id="MFC3038818.1"/>
    </source>
</evidence>
<dbReference type="EMBL" id="JBHRSA010000003">
    <property type="protein sequence ID" value="MFC3038818.1"/>
    <property type="molecule type" value="Genomic_DNA"/>
</dbReference>
<feature type="transmembrane region" description="Helical" evidence="1">
    <location>
        <begin position="152"/>
        <end position="176"/>
    </location>
</feature>
<sequence length="545" mass="60910">MRNTWLLTKTVLKMQYSRSGGNNSQLWVYVFAALFLVPMAIIYLTVVHNLVGSLYSILAPLEQEHLILGLLFLMVHLLLFLVGFMTVVGAFYFSEDVASFIPFPFHPYQILLAKASNPLIYMYVISAAVYFPVYLAYGAASGASLLFYIYGFFLYLALPLVPFTAASLVLMVMMRFINISKNKDRSKVLGGILSLSMIILVNVLIRMNTGSDDTIQNLAGLLQENGGLLKAATSFYPPAYFSAMALGNAAAWSGALHLLLMMGISLAAVLLFIWMGQHLYLKGVQGTGGGSQRKTGKNPREKIKTRPVWMAYILKELRLIFRTPTFLMQCVIQSLFAPIFILVLFIMDFGDNPLGTLGSMFNAKEWLLLLSVIGLFTLAGNGTSISSISREGKNWQANLFLPLPMKQVLFSKIATAWIINLLAISLVFILGLFMGAPLIILPFWLMIMFTASWLISLLGTYLDFLSPRLNWTDEQEIFKARVTGLFLLLFSMVPIGILVLLLWRIPVFQGIWSTAFLLMAFLLGGIFLIHQLLVKKLDTDHHQLL</sequence>
<proteinExistence type="predicted"/>
<comment type="caution">
    <text evidence="2">The sequence shown here is derived from an EMBL/GenBank/DDBJ whole genome shotgun (WGS) entry which is preliminary data.</text>
</comment>
<feature type="transmembrane region" description="Helical" evidence="1">
    <location>
        <begin position="66"/>
        <end position="93"/>
    </location>
</feature>
<reference evidence="3" key="1">
    <citation type="journal article" date="2019" name="Int. J. Syst. Evol. Microbiol.">
        <title>The Global Catalogue of Microorganisms (GCM) 10K type strain sequencing project: providing services to taxonomists for standard genome sequencing and annotation.</title>
        <authorList>
            <consortium name="The Broad Institute Genomics Platform"/>
            <consortium name="The Broad Institute Genome Sequencing Center for Infectious Disease"/>
            <person name="Wu L."/>
            <person name="Ma J."/>
        </authorList>
    </citation>
    <scope>NUCLEOTIDE SEQUENCE [LARGE SCALE GENOMIC DNA]</scope>
    <source>
        <strain evidence="3">KCTC 13128</strain>
    </source>
</reference>
<keyword evidence="1" id="KW-0472">Membrane</keyword>
<feature type="transmembrane region" description="Helical" evidence="1">
    <location>
        <begin position="119"/>
        <end position="140"/>
    </location>
</feature>
<keyword evidence="1" id="KW-1133">Transmembrane helix</keyword>
<evidence type="ECO:0008006" key="4">
    <source>
        <dbReference type="Google" id="ProtNLM"/>
    </source>
</evidence>
<evidence type="ECO:0000313" key="3">
    <source>
        <dbReference type="Proteomes" id="UP001595279"/>
    </source>
</evidence>
<feature type="transmembrane region" description="Helical" evidence="1">
    <location>
        <begin position="250"/>
        <end position="274"/>
    </location>
</feature>
<protein>
    <recommendedName>
        <fullName evidence="4">ABC-2 type transport system permease protein</fullName>
    </recommendedName>
</protein>
<dbReference type="Proteomes" id="UP001595279">
    <property type="component" value="Unassembled WGS sequence"/>
</dbReference>
<dbReference type="InterPro" id="IPR031599">
    <property type="entry name" value="ABC_tran_2"/>
</dbReference>